<reference evidence="3 4" key="1">
    <citation type="journal article" date="2010" name="Proc. Natl. Acad. Sci. U.S.A.">
        <title>A Nitrospira metagenome illuminates the physiology and evolution of globally important nitrite-oxidizing bacteria.</title>
        <authorList>
            <person name="Lucker S."/>
            <person name="Wagner M."/>
            <person name="Maixner F."/>
            <person name="Pelletier E."/>
            <person name="Koch H."/>
            <person name="Vacherie B."/>
            <person name="Rattei T."/>
            <person name="Sinninghe Damste J."/>
            <person name="Spieck E."/>
            <person name="Le Paslier D."/>
            <person name="Daims H."/>
        </authorList>
    </citation>
    <scope>NUCLEOTIDE SEQUENCE [LARGE SCALE GENOMIC DNA]</scope>
</reference>
<keyword evidence="1" id="KW-0732">Signal</keyword>
<protein>
    <recommendedName>
        <fullName evidence="2">Sialidase domain-containing protein</fullName>
    </recommendedName>
</protein>
<feature type="chain" id="PRO_5003119904" description="Sialidase domain-containing protein" evidence="1">
    <location>
        <begin position="39"/>
        <end position="436"/>
    </location>
</feature>
<dbReference type="STRING" id="330214.NIDE0632"/>
<dbReference type="AlphaFoldDB" id="D8PAZ5"/>
<dbReference type="OrthoDB" id="9764969at2"/>
<dbReference type="Pfam" id="PF13088">
    <property type="entry name" value="BNR_2"/>
    <property type="match status" value="1"/>
</dbReference>
<evidence type="ECO:0000256" key="1">
    <source>
        <dbReference type="SAM" id="SignalP"/>
    </source>
</evidence>
<evidence type="ECO:0000313" key="4">
    <source>
        <dbReference type="Proteomes" id="UP000001660"/>
    </source>
</evidence>
<dbReference type="Gene3D" id="2.120.10.10">
    <property type="match status" value="2"/>
</dbReference>
<feature type="domain" description="Sialidase" evidence="2">
    <location>
        <begin position="257"/>
        <end position="401"/>
    </location>
</feature>
<evidence type="ECO:0000313" key="3">
    <source>
        <dbReference type="EMBL" id="CBK40404.1"/>
    </source>
</evidence>
<dbReference type="HOGENOM" id="CLU_658671_0_0_0"/>
<dbReference type="Proteomes" id="UP000001660">
    <property type="component" value="Chromosome"/>
</dbReference>
<dbReference type="EMBL" id="FP929003">
    <property type="protein sequence ID" value="CBK40404.1"/>
    <property type="molecule type" value="Genomic_DNA"/>
</dbReference>
<keyword evidence="4" id="KW-1185">Reference proteome</keyword>
<name>D8PAZ5_9BACT</name>
<organism evidence="3 4">
    <name type="scientific">Nitrospira defluvii</name>
    <dbReference type="NCBI Taxonomy" id="330214"/>
    <lineage>
        <taxon>Bacteria</taxon>
        <taxon>Pseudomonadati</taxon>
        <taxon>Nitrospirota</taxon>
        <taxon>Nitrospiria</taxon>
        <taxon>Nitrospirales</taxon>
        <taxon>Nitrospiraceae</taxon>
        <taxon>Nitrospira</taxon>
    </lineage>
</organism>
<sequence>MIQSMRGRRTMRRPRRERQALCAGLMLGLLPMTSPAFAETALPGEFGPKVITEHKVKSLVGPSVQIDDTGALSLAWMEEDKDVRSVLYARSTEPGGPMGAPVRINHPEDVPYWRQEAPALVVQGEDVFVTWGLAHPKATPQQPLATELRLSRSTDGGKTFQPSVTVNDDPGVIQHTFDALHRDADGRLHLSWIDGREGKKEPGTYVARSLDRGATITKNLKVDEGTCVCCRTAVTSGPEGMVYVAWRKIFEGNVRETVVARSTDHGETFEAPVIVGHDQWVFPACPHRPASMGVDRQGRLYVVWYTEGTDEIPAVYIASSDDRGKSFSEKRKLNVSKNTFPDHPQIAVDPEGRIVVVWEEQAPVKRDVVMSVSMDRGATFTAPHKVNERKSQTPVVAVNSQGLFVLAWMEHGMPGHKLVMQTVKVPSVKVAAEPVR</sequence>
<dbReference type="SUPFAM" id="SSF50939">
    <property type="entry name" value="Sialidases"/>
    <property type="match status" value="1"/>
</dbReference>
<proteinExistence type="predicted"/>
<feature type="signal peptide" evidence="1">
    <location>
        <begin position="1"/>
        <end position="38"/>
    </location>
</feature>
<evidence type="ECO:0000259" key="2">
    <source>
        <dbReference type="Pfam" id="PF13088"/>
    </source>
</evidence>
<accession>D8PAZ5</accession>
<gene>
    <name evidence="3" type="ORF">NIDE0632</name>
</gene>
<dbReference type="KEGG" id="nde:NIDE0632"/>
<dbReference type="eggNOG" id="COG4409">
    <property type="taxonomic scope" value="Bacteria"/>
</dbReference>
<dbReference type="CDD" id="cd15482">
    <property type="entry name" value="Sialidase_non-viral"/>
    <property type="match status" value="1"/>
</dbReference>
<dbReference type="InterPro" id="IPR036278">
    <property type="entry name" value="Sialidase_sf"/>
</dbReference>
<dbReference type="InterPro" id="IPR011040">
    <property type="entry name" value="Sialidase"/>
</dbReference>